<dbReference type="Proteomes" id="UP000800235">
    <property type="component" value="Unassembled WGS sequence"/>
</dbReference>
<evidence type="ECO:0000256" key="1">
    <source>
        <dbReference type="SAM" id="SignalP"/>
    </source>
</evidence>
<protein>
    <recommendedName>
        <fullName evidence="4">Secreted protein</fullName>
    </recommendedName>
</protein>
<name>A0A9P4NE59_9PEZI</name>
<gene>
    <name evidence="2" type="ORF">EJ08DRAFT_97220</name>
</gene>
<evidence type="ECO:0000313" key="3">
    <source>
        <dbReference type="Proteomes" id="UP000800235"/>
    </source>
</evidence>
<feature type="signal peptide" evidence="1">
    <location>
        <begin position="1"/>
        <end position="15"/>
    </location>
</feature>
<dbReference type="AlphaFoldDB" id="A0A9P4NE59"/>
<dbReference type="EMBL" id="MU007148">
    <property type="protein sequence ID" value="KAF2416960.1"/>
    <property type="molecule type" value="Genomic_DNA"/>
</dbReference>
<evidence type="ECO:0008006" key="4">
    <source>
        <dbReference type="Google" id="ProtNLM"/>
    </source>
</evidence>
<keyword evidence="3" id="KW-1185">Reference proteome</keyword>
<reference evidence="2" key="1">
    <citation type="journal article" date="2020" name="Stud. Mycol.">
        <title>101 Dothideomycetes genomes: a test case for predicting lifestyles and emergence of pathogens.</title>
        <authorList>
            <person name="Haridas S."/>
            <person name="Albert R."/>
            <person name="Binder M."/>
            <person name="Bloem J."/>
            <person name="Labutti K."/>
            <person name="Salamov A."/>
            <person name="Andreopoulos B."/>
            <person name="Baker S."/>
            <person name="Barry K."/>
            <person name="Bills G."/>
            <person name="Bluhm B."/>
            <person name="Cannon C."/>
            <person name="Castanera R."/>
            <person name="Culley D."/>
            <person name="Daum C."/>
            <person name="Ezra D."/>
            <person name="Gonzalez J."/>
            <person name="Henrissat B."/>
            <person name="Kuo A."/>
            <person name="Liang C."/>
            <person name="Lipzen A."/>
            <person name="Lutzoni F."/>
            <person name="Magnuson J."/>
            <person name="Mondo S."/>
            <person name="Nolan M."/>
            <person name="Ohm R."/>
            <person name="Pangilinan J."/>
            <person name="Park H.-J."/>
            <person name="Ramirez L."/>
            <person name="Alfaro M."/>
            <person name="Sun H."/>
            <person name="Tritt A."/>
            <person name="Yoshinaga Y."/>
            <person name="Zwiers L.-H."/>
            <person name="Turgeon B."/>
            <person name="Goodwin S."/>
            <person name="Spatafora J."/>
            <person name="Crous P."/>
            <person name="Grigoriev I."/>
        </authorList>
    </citation>
    <scope>NUCLEOTIDE SEQUENCE</scope>
    <source>
        <strain evidence="2">CBS 130266</strain>
    </source>
</reference>
<evidence type="ECO:0000313" key="2">
    <source>
        <dbReference type="EMBL" id="KAF2416960.1"/>
    </source>
</evidence>
<accession>A0A9P4NE59</accession>
<proteinExistence type="predicted"/>
<organism evidence="2 3">
    <name type="scientific">Tothia fuscella</name>
    <dbReference type="NCBI Taxonomy" id="1048955"/>
    <lineage>
        <taxon>Eukaryota</taxon>
        <taxon>Fungi</taxon>
        <taxon>Dikarya</taxon>
        <taxon>Ascomycota</taxon>
        <taxon>Pezizomycotina</taxon>
        <taxon>Dothideomycetes</taxon>
        <taxon>Pleosporomycetidae</taxon>
        <taxon>Venturiales</taxon>
        <taxon>Cylindrosympodiaceae</taxon>
        <taxon>Tothia</taxon>
    </lineage>
</organism>
<comment type="caution">
    <text evidence="2">The sequence shown here is derived from an EMBL/GenBank/DDBJ whole genome shotgun (WGS) entry which is preliminary data.</text>
</comment>
<sequence length="95" mass="11239">MLLFCLILSSTRSEAHFSFRMTVSCPMPFTYNARDQSLMFELSHIFQETDNFPGFMLQEFFSRWQKNVTQTTMNMPTNTRESELFSLILTFLLLC</sequence>
<feature type="chain" id="PRO_5040362712" description="Secreted protein" evidence="1">
    <location>
        <begin position="16"/>
        <end position="95"/>
    </location>
</feature>
<keyword evidence="1" id="KW-0732">Signal</keyword>